<comment type="caution">
    <text evidence="1">The sequence shown here is derived from an EMBL/GenBank/DDBJ whole genome shotgun (WGS) entry which is preliminary data.</text>
</comment>
<organism evidence="1 2">
    <name type="scientific">Candidatus Thiodiazotropha taylori</name>
    <dbReference type="NCBI Taxonomy" id="2792791"/>
    <lineage>
        <taxon>Bacteria</taxon>
        <taxon>Pseudomonadati</taxon>
        <taxon>Pseudomonadota</taxon>
        <taxon>Gammaproteobacteria</taxon>
        <taxon>Chromatiales</taxon>
        <taxon>Sedimenticolaceae</taxon>
        <taxon>Candidatus Thiodiazotropha</taxon>
    </lineage>
</organism>
<accession>A0A9E4N344</accession>
<sequence>MARKSGMSEMALARMVVAYLSEAKGTMLTEAAKDPQYEEGAHYVELLADALIEKIRVGKDLGFKTRDLGL</sequence>
<dbReference type="Proteomes" id="UP000886667">
    <property type="component" value="Unassembled WGS sequence"/>
</dbReference>
<evidence type="ECO:0000313" key="1">
    <source>
        <dbReference type="EMBL" id="MCG7944829.1"/>
    </source>
</evidence>
<protein>
    <submittedName>
        <fullName evidence="1">Uncharacterized protein</fullName>
    </submittedName>
</protein>
<dbReference type="AlphaFoldDB" id="A0A9E4N344"/>
<name>A0A9E4N344_9GAMM</name>
<reference evidence="1" key="1">
    <citation type="journal article" date="2021" name="Proc. Natl. Acad. Sci. U.S.A.">
        <title>Global biogeography of chemosynthetic symbionts reveals both localized and globally distributed symbiont groups. .</title>
        <authorList>
            <person name="Osvatic J.T."/>
            <person name="Wilkins L.G.E."/>
            <person name="Leibrecht L."/>
            <person name="Leray M."/>
            <person name="Zauner S."/>
            <person name="Polzin J."/>
            <person name="Camacho Y."/>
            <person name="Gros O."/>
            <person name="van Gils J.A."/>
            <person name="Eisen J.A."/>
            <person name="Petersen J.M."/>
            <person name="Yuen B."/>
        </authorList>
    </citation>
    <scope>NUCLEOTIDE SEQUENCE</scope>
    <source>
        <strain evidence="1">MAGclacostrist064TRANS</strain>
    </source>
</reference>
<proteinExistence type="predicted"/>
<gene>
    <name evidence="1" type="ORF">JAZ07_00625</name>
</gene>
<dbReference type="EMBL" id="JAEPCM010000016">
    <property type="protein sequence ID" value="MCG7944829.1"/>
    <property type="molecule type" value="Genomic_DNA"/>
</dbReference>
<evidence type="ECO:0000313" key="2">
    <source>
        <dbReference type="Proteomes" id="UP000886667"/>
    </source>
</evidence>